<comment type="caution">
    <text evidence="4">The sequence shown here is derived from an EMBL/GenBank/DDBJ whole genome shotgun (WGS) entry which is preliminary data.</text>
</comment>
<evidence type="ECO:0000256" key="2">
    <source>
        <dbReference type="SAM" id="MobiDB-lite"/>
    </source>
</evidence>
<feature type="region of interest" description="Disordered" evidence="2">
    <location>
        <begin position="357"/>
        <end position="384"/>
    </location>
</feature>
<evidence type="ECO:0000313" key="4">
    <source>
        <dbReference type="EMBL" id="PPQ92910.1"/>
    </source>
</evidence>
<dbReference type="AlphaFoldDB" id="A0A409XQB4"/>
<evidence type="ECO:0000259" key="3">
    <source>
        <dbReference type="Pfam" id="PF24883"/>
    </source>
</evidence>
<proteinExistence type="predicted"/>
<dbReference type="InterPro" id="IPR056884">
    <property type="entry name" value="NPHP3-like_N"/>
</dbReference>
<feature type="domain" description="Nephrocystin 3-like N-terminal" evidence="3">
    <location>
        <begin position="451"/>
        <end position="557"/>
    </location>
</feature>
<keyword evidence="1" id="KW-0677">Repeat</keyword>
<dbReference type="InParanoid" id="A0A409XQB4"/>
<dbReference type="SUPFAM" id="SSF52540">
    <property type="entry name" value="P-loop containing nucleoside triphosphate hydrolases"/>
    <property type="match status" value="1"/>
</dbReference>
<feature type="non-terminal residue" evidence="4">
    <location>
        <position position="671"/>
    </location>
</feature>
<accession>A0A409XQB4</accession>
<organism evidence="4 5">
    <name type="scientific">Psilocybe cyanescens</name>
    <dbReference type="NCBI Taxonomy" id="93625"/>
    <lineage>
        <taxon>Eukaryota</taxon>
        <taxon>Fungi</taxon>
        <taxon>Dikarya</taxon>
        <taxon>Basidiomycota</taxon>
        <taxon>Agaricomycotina</taxon>
        <taxon>Agaricomycetes</taxon>
        <taxon>Agaricomycetidae</taxon>
        <taxon>Agaricales</taxon>
        <taxon>Agaricineae</taxon>
        <taxon>Strophariaceae</taxon>
        <taxon>Psilocybe</taxon>
    </lineage>
</organism>
<feature type="compositionally biased region" description="Basic and acidic residues" evidence="2">
    <location>
        <begin position="365"/>
        <end position="375"/>
    </location>
</feature>
<dbReference type="Pfam" id="PF24883">
    <property type="entry name" value="NPHP3_N"/>
    <property type="match status" value="1"/>
</dbReference>
<reference evidence="4 5" key="1">
    <citation type="journal article" date="2018" name="Evol. Lett.">
        <title>Horizontal gene cluster transfer increased hallucinogenic mushroom diversity.</title>
        <authorList>
            <person name="Reynolds H.T."/>
            <person name="Vijayakumar V."/>
            <person name="Gluck-Thaler E."/>
            <person name="Korotkin H.B."/>
            <person name="Matheny P.B."/>
            <person name="Slot J.C."/>
        </authorList>
    </citation>
    <scope>NUCLEOTIDE SEQUENCE [LARGE SCALE GENOMIC DNA]</scope>
    <source>
        <strain evidence="4 5">2631</strain>
    </source>
</reference>
<sequence length="671" mass="75690">MFNPNLAYYRQRRQPGPMAAFLLGAGPMPPPTQQEIAVAIANCMPDNATPGPANFHNDDNDDNEENIDPQLLGQVLTRMPVNDNLTRDIEIDVGITFQDFVGLRRRSKTCTARQLDNEDDLKNVFRDFLKNAKPTEAPKKKTDGNRTTDFAYREELKLMQEKLRPEDPKEYIKLGVEVTLWARKLKDDPDVNRNCDIPPNCLSLDHPCERTKKTASNATVKLIHVNITNNPLAASSSANWLAYHSCGIKRAISAISYSSDDGTDSEYLTVSDLLTELHDFYIDLCMAEGAIDSFMRAIGKALKHKKRAELENKENKENKCVIDSNTTDHIACALLFRKWNGITWPVKGVRMANHQYRKSAQGTSEDVKISGEGEHSQSQTPQNSGILAGAENFLISGGTFNVTHQHYKNYDDKWMELLRSNTVPGAFHNSDDRRDPPKCHPHTREAVIKDIMDWVIDADRKEQFCWVYGPAGSGKSSIAQTIAELCEEQGRLASNFFFARTVPGRNTYTHLIATLAYQLALFIPDIREYMAEAIQTDGLVFTRSLPTQLDTVILQPLARLTCRKCNKSDQKRRKKPYPHLTDGLVFTRSLPTQLDTVILQPLARLTCRKCNKSDQKRRKKPYPHLVIIDGLDECDGHQNQGYILSSFSSILKTASVSLIFLVASRPEHAIR</sequence>
<keyword evidence="5" id="KW-1185">Reference proteome</keyword>
<evidence type="ECO:0000256" key="1">
    <source>
        <dbReference type="ARBA" id="ARBA00022737"/>
    </source>
</evidence>
<dbReference type="Gene3D" id="3.40.50.300">
    <property type="entry name" value="P-loop containing nucleotide triphosphate hydrolases"/>
    <property type="match status" value="1"/>
</dbReference>
<gene>
    <name evidence="4" type="ORF">CVT25_009181</name>
</gene>
<dbReference type="InterPro" id="IPR027417">
    <property type="entry name" value="P-loop_NTPase"/>
</dbReference>
<protein>
    <recommendedName>
        <fullName evidence="3">Nephrocystin 3-like N-terminal domain-containing protein</fullName>
    </recommendedName>
</protein>
<dbReference type="OrthoDB" id="5106486at2759"/>
<evidence type="ECO:0000313" key="5">
    <source>
        <dbReference type="Proteomes" id="UP000283269"/>
    </source>
</evidence>
<name>A0A409XQB4_PSICY</name>
<dbReference type="Proteomes" id="UP000283269">
    <property type="component" value="Unassembled WGS sequence"/>
</dbReference>
<dbReference type="EMBL" id="NHYD01000926">
    <property type="protein sequence ID" value="PPQ92910.1"/>
    <property type="molecule type" value="Genomic_DNA"/>
</dbReference>